<dbReference type="EMBL" id="FLUP01000001">
    <property type="protein sequence ID" value="SBV91418.1"/>
    <property type="molecule type" value="Genomic_DNA"/>
</dbReference>
<protein>
    <recommendedName>
        <fullName evidence="3">Bacteriophage T7 Gp4 DNA primase/helicase N-terminal domain-containing protein</fullName>
    </recommendedName>
</protein>
<dbReference type="AlphaFoldDB" id="A0A212IW35"/>
<organism evidence="2">
    <name type="scientific">uncultured Desulfovibrio sp</name>
    <dbReference type="NCBI Taxonomy" id="167968"/>
    <lineage>
        <taxon>Bacteria</taxon>
        <taxon>Pseudomonadati</taxon>
        <taxon>Thermodesulfobacteriota</taxon>
        <taxon>Desulfovibrionia</taxon>
        <taxon>Desulfovibrionales</taxon>
        <taxon>Desulfovibrionaceae</taxon>
        <taxon>Desulfovibrio</taxon>
        <taxon>environmental samples</taxon>
    </lineage>
</organism>
<dbReference type="InterPro" id="IPR036977">
    <property type="entry name" value="DNA_primase_Znf_CHC2"/>
</dbReference>
<dbReference type="Gene3D" id="3.90.580.10">
    <property type="entry name" value="Zinc finger, CHC2-type domain"/>
    <property type="match status" value="1"/>
</dbReference>
<dbReference type="Gene3D" id="3.40.1360.10">
    <property type="match status" value="1"/>
</dbReference>
<accession>A0A212IW35</accession>
<gene>
    <name evidence="2" type="ORF">KM92DES2_10130</name>
</gene>
<feature type="region of interest" description="Disordered" evidence="1">
    <location>
        <begin position="424"/>
        <end position="471"/>
    </location>
</feature>
<dbReference type="GO" id="GO:0003677">
    <property type="term" value="F:DNA binding"/>
    <property type="evidence" value="ECO:0007669"/>
    <property type="project" value="InterPro"/>
</dbReference>
<dbReference type="InterPro" id="IPR034154">
    <property type="entry name" value="TOPRIM_DnaG/twinkle"/>
</dbReference>
<evidence type="ECO:0008006" key="3">
    <source>
        <dbReference type="Google" id="ProtNLM"/>
    </source>
</evidence>
<dbReference type="SUPFAM" id="SSF56731">
    <property type="entry name" value="DNA primase core"/>
    <property type="match status" value="1"/>
</dbReference>
<dbReference type="RefSeq" id="WP_296934866.1">
    <property type="nucleotide sequence ID" value="NZ_LT598928.1"/>
</dbReference>
<reference evidence="2" key="1">
    <citation type="submission" date="2016-04" db="EMBL/GenBank/DDBJ databases">
        <authorList>
            <person name="Evans L.H."/>
            <person name="Alamgir A."/>
            <person name="Owens N."/>
            <person name="Weber N.D."/>
            <person name="Virtaneva K."/>
            <person name="Barbian K."/>
            <person name="Babar A."/>
            <person name="Rosenke K."/>
        </authorList>
    </citation>
    <scope>NUCLEOTIDE SEQUENCE</scope>
    <source>
        <strain evidence="2">92-2</strain>
    </source>
</reference>
<dbReference type="SUPFAM" id="SSF57783">
    <property type="entry name" value="Zinc beta-ribbon"/>
    <property type="match status" value="1"/>
</dbReference>
<proteinExistence type="predicted"/>
<dbReference type="GO" id="GO:0008270">
    <property type="term" value="F:zinc ion binding"/>
    <property type="evidence" value="ECO:0007669"/>
    <property type="project" value="InterPro"/>
</dbReference>
<name>A0A212IW35_9BACT</name>
<evidence type="ECO:0000313" key="2">
    <source>
        <dbReference type="EMBL" id="SBV91418.1"/>
    </source>
</evidence>
<sequence length="580" mass="63210">MSGILEFYRTRFPGQRDVRRQGDGGWNGPCPLCGGEAGKSDRFMIWPDRRESGSHKRGPLCMEHDIPGVWWCRRCGEGGDSIAYLTRCEGMGFKDACAELGIEVKASERTWRRSAPKEPMRSTWQPPVWELPCEQWTEYAGKLVEEAHSLLAAAGGNQWLSTRGLGPAEVAAYRLGVLNAESGRIPGRIRLRSVLGLQPKVDDNGKTRTRLFIPRGITIPTFDAAGRVIALRIRRPKADYTYTRPDGTVSTKAKYMALEGSCRAPFLLKSSLPQDLAVYFVVEAELDAMLIHATSGGVVGAIALRSNRIKPDSVAYPLLQAASRVCLALDYDEAGAQALEWWSQAFPTTTRRWPTPIGKDPGDAFAQGADLRQWIAAALPPSVTLPEPGTSLCGVSMPQNAASLQAPADCGQLDSFSPGLNCGGDGASPTAFTPENKEVAPSEPASAIKTQTASDGPRAPHPWDAEGGTADALDSQQQEALEAILDGYFQLSMVPVNVGRAALAWRQHPQILYVKGASCDRLHISQFGLRPGVALNAELHEALVQLRALLRTSPVLRQWLFDHPQEVITQRNFFKLYGDA</sequence>
<evidence type="ECO:0000256" key="1">
    <source>
        <dbReference type="SAM" id="MobiDB-lite"/>
    </source>
</evidence>
<dbReference type="GO" id="GO:0006260">
    <property type="term" value="P:DNA replication"/>
    <property type="evidence" value="ECO:0007669"/>
    <property type="project" value="InterPro"/>
</dbReference>
<dbReference type="CDD" id="cd01029">
    <property type="entry name" value="TOPRIM_primases"/>
    <property type="match status" value="1"/>
</dbReference>